<dbReference type="EMBL" id="JAPDGR010000572">
    <property type="protein sequence ID" value="KAJ2989065.1"/>
    <property type="molecule type" value="Genomic_DNA"/>
</dbReference>
<dbReference type="Proteomes" id="UP001143856">
    <property type="component" value="Unassembled WGS sequence"/>
</dbReference>
<name>A0ACC1PBA3_9PEZI</name>
<sequence length="621" mass="67771">MKRKAPAAAERLGQTQVTQRSGHRQPQTSCLNCRVKKIKCDRGAPCSSCVVRGISCTGQPGSKPVVVPQHDTAGPGIDASILSRLASLEKAVFGDARHGDATNRSGSTKCMQPSPAASTQTTAADTPSSTLHRDTERQQTAKFFDLTYTRDDHSVTTRTYRPRFHAAPASSHLGRLAGGDGTGIGGSDKSTFVMTREEALLLLGDFFENPYHILPIVYEPSARYLFENFYTQLDQGQEGDPTAAALILSIASTSASFFGHNSTTHKIFASIEEATQASLFWRQTALAILDDSRFLIEGSLEGCQARAILANDGTLTYPLNVLTQVSCFIQRIRLGEICKEISDARAPGLLDVEITDFNTVTSLDLLFERALAGMPPFLHKGAPIPHGAPLYLAQQRDLILLCFHFRRARLHRPFLLHDTDNPQYEPSRHQCISSARIVLAISIEMLEGPTAVDQTQNFGNPLAYRTGLVITGMFTACAILALNAGLIWNRTTGDARSNDASSEMQGEITRACRILAKAGEKSTFAANLLRNLVGVLKEYSGKDIDDLVGPSANSRPNPEYRVDSNDASISTSASRHQPQSIDDPINLAENFTLWNEFFTTMPEMEGYDELFAGLDFYCGPT</sequence>
<accession>A0ACC1PBA3</accession>
<protein>
    <submittedName>
        <fullName evidence="1">Uncharacterized protein</fullName>
    </submittedName>
</protein>
<evidence type="ECO:0000313" key="2">
    <source>
        <dbReference type="Proteomes" id="UP001143856"/>
    </source>
</evidence>
<evidence type="ECO:0000313" key="1">
    <source>
        <dbReference type="EMBL" id="KAJ2989065.1"/>
    </source>
</evidence>
<keyword evidence="2" id="KW-1185">Reference proteome</keyword>
<gene>
    <name evidence="1" type="ORF">NUW58_g3657</name>
</gene>
<proteinExistence type="predicted"/>
<organism evidence="1 2">
    <name type="scientific">Xylaria curta</name>
    <dbReference type="NCBI Taxonomy" id="42375"/>
    <lineage>
        <taxon>Eukaryota</taxon>
        <taxon>Fungi</taxon>
        <taxon>Dikarya</taxon>
        <taxon>Ascomycota</taxon>
        <taxon>Pezizomycotina</taxon>
        <taxon>Sordariomycetes</taxon>
        <taxon>Xylariomycetidae</taxon>
        <taxon>Xylariales</taxon>
        <taxon>Xylariaceae</taxon>
        <taxon>Xylaria</taxon>
    </lineage>
</organism>
<reference evidence="1" key="1">
    <citation type="submission" date="2022-10" db="EMBL/GenBank/DDBJ databases">
        <title>Genome Sequence of Xylaria curta.</title>
        <authorList>
            <person name="Buettner E."/>
        </authorList>
    </citation>
    <scope>NUCLEOTIDE SEQUENCE</scope>
    <source>
        <strain evidence="1">Babe10</strain>
    </source>
</reference>
<comment type="caution">
    <text evidence="1">The sequence shown here is derived from an EMBL/GenBank/DDBJ whole genome shotgun (WGS) entry which is preliminary data.</text>
</comment>